<dbReference type="PANTHER" id="PTHR48472:SF1">
    <property type="entry name" value="TC1-LIKE TRANSPOSASE DDE DOMAIN-CONTAINING PROTEIN"/>
    <property type="match status" value="1"/>
</dbReference>
<evidence type="ECO:0000313" key="3">
    <source>
        <dbReference type="Proteomes" id="UP000460718"/>
    </source>
</evidence>
<dbReference type="InterPro" id="IPR009057">
    <property type="entry name" value="Homeodomain-like_sf"/>
</dbReference>
<reference evidence="2 3" key="1">
    <citation type="submission" date="2018-09" db="EMBL/GenBank/DDBJ databases">
        <title>Genomic investigation of the strawberry pathogen Phytophthora fragariae indicates pathogenicity is determined by transcriptional variation in three key races.</title>
        <authorList>
            <person name="Adams T.M."/>
            <person name="Armitage A.D."/>
            <person name="Sobczyk M.K."/>
            <person name="Bates H.J."/>
            <person name="Dunwell J.M."/>
            <person name="Nellist C.F."/>
            <person name="Harrison R.J."/>
        </authorList>
    </citation>
    <scope>NUCLEOTIDE SEQUENCE [LARGE SCALE GENOMIC DNA]</scope>
    <source>
        <strain evidence="2 3">SCRP245</strain>
    </source>
</reference>
<proteinExistence type="predicted"/>
<dbReference type="SUPFAM" id="SSF46689">
    <property type="entry name" value="Homeodomain-like"/>
    <property type="match status" value="1"/>
</dbReference>
<protein>
    <recommendedName>
        <fullName evidence="4">Tc1-like transposase DDE domain-containing protein</fullName>
    </recommendedName>
</protein>
<dbReference type="Proteomes" id="UP000460718">
    <property type="component" value="Unassembled WGS sequence"/>
</dbReference>
<evidence type="ECO:0000313" key="2">
    <source>
        <dbReference type="EMBL" id="KAE8985929.1"/>
    </source>
</evidence>
<evidence type="ECO:0008006" key="4">
    <source>
        <dbReference type="Google" id="ProtNLM"/>
    </source>
</evidence>
<organism evidence="2 3">
    <name type="scientific">Phytophthora fragariae</name>
    <dbReference type="NCBI Taxonomy" id="53985"/>
    <lineage>
        <taxon>Eukaryota</taxon>
        <taxon>Sar</taxon>
        <taxon>Stramenopiles</taxon>
        <taxon>Oomycota</taxon>
        <taxon>Peronosporomycetes</taxon>
        <taxon>Peronosporales</taxon>
        <taxon>Peronosporaceae</taxon>
        <taxon>Phytophthora</taxon>
    </lineage>
</organism>
<dbReference type="PANTHER" id="PTHR48472">
    <property type="entry name" value="TC1-LIKE TRANSPOSASE DDE DOMAIN-CONTAINING PROTEIN"/>
    <property type="match status" value="1"/>
</dbReference>
<sequence length="255" mass="28081">MSSSPSARASATPPRRTATEEERQRVLDAFEAGGDWLMVARYNNVSRAAAYRLCKKGDPSPPPRGGARASCVKCTDAMVEALETYLDEECTLTLVQLRDKLMEDFEVDVSTSTISAKLATKLITLKQIRKEPSTCNNDVNKAKRYTFAAKIIRHQVNGDYIVYYDESNFNLFCMRTQGRARRLQGESEGVSVGAPTADVLAGFAPSMTEARMCLLEDAANSSIGCMNRHLVVSMALHCQRAVADALKMEDMQYGA</sequence>
<evidence type="ECO:0000256" key="1">
    <source>
        <dbReference type="SAM" id="MobiDB-lite"/>
    </source>
</evidence>
<dbReference type="EMBL" id="QXFW01001779">
    <property type="protein sequence ID" value="KAE8985929.1"/>
    <property type="molecule type" value="Genomic_DNA"/>
</dbReference>
<name>A0A6A3ISI2_9STRA</name>
<feature type="compositionally biased region" description="Low complexity" evidence="1">
    <location>
        <begin position="1"/>
        <end position="16"/>
    </location>
</feature>
<feature type="region of interest" description="Disordered" evidence="1">
    <location>
        <begin position="1"/>
        <end position="22"/>
    </location>
</feature>
<gene>
    <name evidence="2" type="ORF">PF011_g20195</name>
</gene>
<dbReference type="AlphaFoldDB" id="A0A6A3ISI2"/>
<comment type="caution">
    <text evidence="2">The sequence shown here is derived from an EMBL/GenBank/DDBJ whole genome shotgun (WGS) entry which is preliminary data.</text>
</comment>
<accession>A0A6A3ISI2</accession>